<feature type="compositionally biased region" description="Low complexity" evidence="1">
    <location>
        <begin position="22"/>
        <end position="34"/>
    </location>
</feature>
<gene>
    <name evidence="2" type="ORF">Forpi1262_v018243</name>
</gene>
<protein>
    <submittedName>
        <fullName evidence="2">Uncharacterized protein</fullName>
    </submittedName>
</protein>
<dbReference type="Proteomes" id="UP000693942">
    <property type="component" value="Unassembled WGS sequence"/>
</dbReference>
<feature type="region of interest" description="Disordered" evidence="1">
    <location>
        <begin position="1"/>
        <end position="54"/>
    </location>
</feature>
<dbReference type="EMBL" id="JAELUR010000031">
    <property type="protein sequence ID" value="KAG7406874.1"/>
    <property type="molecule type" value="Genomic_DNA"/>
</dbReference>
<comment type="caution">
    <text evidence="2">The sequence shown here is derived from an EMBL/GenBank/DDBJ whole genome shotgun (WGS) entry which is preliminary data.</text>
</comment>
<evidence type="ECO:0000313" key="3">
    <source>
        <dbReference type="Proteomes" id="UP000693942"/>
    </source>
</evidence>
<feature type="compositionally biased region" description="Polar residues" evidence="1">
    <location>
        <begin position="1"/>
        <end position="10"/>
    </location>
</feature>
<name>A0A8J5NLA2_FUSOX</name>
<dbReference type="AlphaFoldDB" id="A0A8J5NLA2"/>
<proteinExistence type="predicted"/>
<accession>A0A8J5NLA2</accession>
<evidence type="ECO:0000313" key="2">
    <source>
        <dbReference type="EMBL" id="KAG7406874.1"/>
    </source>
</evidence>
<reference evidence="2" key="1">
    <citation type="submission" date="2021-04" db="EMBL/GenBank/DDBJ databases">
        <title>First draft genome resource for Brassicaceae pathogens Fusarium oxysporum f. sp. raphani and Fusarium oxysporum f. sp. rapae.</title>
        <authorList>
            <person name="Asai S."/>
        </authorList>
    </citation>
    <scope>NUCLEOTIDE SEQUENCE</scope>
    <source>
        <strain evidence="2">Tf1262</strain>
    </source>
</reference>
<evidence type="ECO:0000256" key="1">
    <source>
        <dbReference type="SAM" id="MobiDB-lite"/>
    </source>
</evidence>
<organism evidence="2 3">
    <name type="scientific">Fusarium oxysporum f. sp. raphani</name>
    <dbReference type="NCBI Taxonomy" id="96318"/>
    <lineage>
        <taxon>Eukaryota</taxon>
        <taxon>Fungi</taxon>
        <taxon>Dikarya</taxon>
        <taxon>Ascomycota</taxon>
        <taxon>Pezizomycotina</taxon>
        <taxon>Sordariomycetes</taxon>
        <taxon>Hypocreomycetidae</taxon>
        <taxon>Hypocreales</taxon>
        <taxon>Nectriaceae</taxon>
        <taxon>Fusarium</taxon>
        <taxon>Fusarium oxysporum species complex</taxon>
    </lineage>
</organism>
<sequence length="242" mass="27651">MIDPLSSLSQEVAEDDLPGYISEGDSSTHSSDLSSESDEENVDQSPREVYQSHPEVEEIRMVSSTTLLINWNEVDTPELKMRQIRQYEQYVALRIECSVASGTPLTPSVSHVNEKLRKAHTTLAINSITAAQEMRRLKEKNLKRSARDQGTVILANYGPITVYDARLRVAKDLHNRRANQAAEELRFHKKEVRDEAAYARRWLLQGRKLLRASLRDLRVADISLTVIRHKYRNISQNTSRLA</sequence>